<evidence type="ECO:0000256" key="8">
    <source>
        <dbReference type="ARBA" id="ARBA00048505"/>
    </source>
</evidence>
<keyword evidence="3 9" id="KW-0812">Transmembrane</keyword>
<dbReference type="Proteomes" id="UP000245202">
    <property type="component" value="Unassembled WGS sequence"/>
</dbReference>
<dbReference type="GO" id="GO:0030420">
    <property type="term" value="P:establishment of competence for transformation"/>
    <property type="evidence" value="ECO:0007669"/>
    <property type="project" value="InterPro"/>
</dbReference>
<feature type="transmembrane region" description="Helical" evidence="9">
    <location>
        <begin position="230"/>
        <end position="247"/>
    </location>
</feature>
<comment type="caution">
    <text evidence="11">The sequence shown here is derived from an EMBL/GenBank/DDBJ whole genome shotgun (WGS) entry which is preliminary data.</text>
</comment>
<dbReference type="NCBIfam" id="TIGR00360">
    <property type="entry name" value="ComEC_N-term"/>
    <property type="match status" value="1"/>
</dbReference>
<dbReference type="EMBL" id="BDQX01000458">
    <property type="protein sequence ID" value="GBG12225.1"/>
    <property type="molecule type" value="Genomic_DNA"/>
</dbReference>
<dbReference type="Pfam" id="PF03772">
    <property type="entry name" value="Competence"/>
    <property type="match status" value="1"/>
</dbReference>
<feature type="transmembrane region" description="Helical" evidence="9">
    <location>
        <begin position="154"/>
        <end position="177"/>
    </location>
</feature>
<organism evidence="11 12">
    <name type="scientific">Paenibacillus agaridevorans</name>
    <dbReference type="NCBI Taxonomy" id="171404"/>
    <lineage>
        <taxon>Bacteria</taxon>
        <taxon>Bacillati</taxon>
        <taxon>Bacillota</taxon>
        <taxon>Bacilli</taxon>
        <taxon>Bacillales</taxon>
        <taxon>Paenibacillaceae</taxon>
        <taxon>Paenibacillus</taxon>
    </lineage>
</organism>
<dbReference type="Gene3D" id="3.60.15.10">
    <property type="entry name" value="Ribonuclease Z/Hydroxyacylglutathione hydrolase-like"/>
    <property type="match status" value="1"/>
</dbReference>
<dbReference type="PANTHER" id="PTHR30619">
    <property type="entry name" value="DNA INTERNALIZATION/COMPETENCE PROTEIN COMEC/REC2"/>
    <property type="match status" value="1"/>
</dbReference>
<evidence type="ECO:0000256" key="6">
    <source>
        <dbReference type="ARBA" id="ARBA00034221"/>
    </source>
</evidence>
<dbReference type="InterPro" id="IPR004477">
    <property type="entry name" value="ComEC_N"/>
</dbReference>
<dbReference type="SUPFAM" id="SSF56281">
    <property type="entry name" value="Metallo-hydrolase/oxidoreductase"/>
    <property type="match status" value="1"/>
</dbReference>
<keyword evidence="2" id="KW-1003">Cell membrane</keyword>
<name>A0A2R5F1A8_9BACL</name>
<dbReference type="AlphaFoldDB" id="A0A2R5F1A8"/>
<feature type="transmembrane region" description="Helical" evidence="9">
    <location>
        <begin position="329"/>
        <end position="346"/>
    </location>
</feature>
<evidence type="ECO:0000256" key="1">
    <source>
        <dbReference type="ARBA" id="ARBA00004651"/>
    </source>
</evidence>
<dbReference type="NCBIfam" id="TIGR00361">
    <property type="entry name" value="ComEC_Rec2"/>
    <property type="match status" value="1"/>
</dbReference>
<protein>
    <submittedName>
        <fullName evidence="11">Putative DNA internalization-related competence protein ComEC/Rec2</fullName>
    </submittedName>
</protein>
<dbReference type="Pfam" id="PF00753">
    <property type="entry name" value="Lactamase_B"/>
    <property type="match status" value="1"/>
</dbReference>
<accession>A0A2R5F1A8</accession>
<evidence type="ECO:0000256" key="7">
    <source>
        <dbReference type="ARBA" id="ARBA00034301"/>
    </source>
</evidence>
<feature type="domain" description="Metallo-beta-lactamase" evidence="10">
    <location>
        <begin position="363"/>
        <end position="570"/>
    </location>
</feature>
<evidence type="ECO:0000313" key="12">
    <source>
        <dbReference type="Proteomes" id="UP000245202"/>
    </source>
</evidence>
<sequence length="641" mass="70693">MQGLILGLRTSLDPEQFDQFARLGLTHILAISGLHVAVYMVMMGGLLRICRMSRERIQLSLMITIPLYVLLTGASPSVLRAGIMAILGLIAARLGKLKDGLHLLAAAAVAILAYDPYYLDSVSFQLSFVVTLGLICGVPPLRRLMPRRQGVAGWLCDLAAVTIAAQLVSFPLTIYYFNGFHLLSLAANFVLVPFISFVIMPIGTIALLLSPVWMGGAKMLAGLSVTLNDWTFWIVDILANVSSMRLIWETPSLWWVASYMLLLFLLFRYLRQLAPLHGEQLSKENMDPGGFEITEPLPKHSNVIQPTGAKKSILSLMKVNLKWLPGHRALLGLTTGLIALIFYAYYPNLLDRSAVVSFFDVGQGDSALIRTPGGKHILIDGGGTMTYRKPGEEWRERSDPFEVGKKVVLPLLMKRGVKELDVLVISHLDSDHIRGLKAVVQGIPVRAVWWNGTMKASEDVEELMSLIVEAGIPLYAPRSGDYAKIDGETKIQILWPPESDETGIQSASEQNESSLVMTLEIYGHRFLFAGDVGMETERAIIALHTRAEDANGESGRKNHTAPVDIMKLNHHGSRHSTGEAWLAYWAPRGAVASVGASNTYGHPHPDVLGRVQRAGARLWRTDTDGESMFRLTPQVLSYRSR</sequence>
<evidence type="ECO:0000256" key="4">
    <source>
        <dbReference type="ARBA" id="ARBA00022989"/>
    </source>
</evidence>
<evidence type="ECO:0000256" key="3">
    <source>
        <dbReference type="ARBA" id="ARBA00022692"/>
    </source>
</evidence>
<evidence type="ECO:0000256" key="9">
    <source>
        <dbReference type="SAM" id="Phobius"/>
    </source>
</evidence>
<dbReference type="InterPro" id="IPR035681">
    <property type="entry name" value="ComA-like_MBL"/>
</dbReference>
<evidence type="ECO:0000256" key="5">
    <source>
        <dbReference type="ARBA" id="ARBA00023136"/>
    </source>
</evidence>
<feature type="transmembrane region" description="Helical" evidence="9">
    <location>
        <begin position="253"/>
        <end position="270"/>
    </location>
</feature>
<feature type="transmembrane region" description="Helical" evidence="9">
    <location>
        <begin position="124"/>
        <end position="142"/>
    </location>
</feature>
<dbReference type="PANTHER" id="PTHR30619:SF1">
    <property type="entry name" value="RECOMBINATION PROTEIN 2"/>
    <property type="match status" value="1"/>
</dbReference>
<dbReference type="SMART" id="SM00849">
    <property type="entry name" value="Lactamase_B"/>
    <property type="match status" value="1"/>
</dbReference>
<comment type="catalytic activity">
    <reaction evidence="6">
        <text>3',5'-cyclic CMP + H2O = CMP + H(+)</text>
        <dbReference type="Rhea" id="RHEA:72675"/>
        <dbReference type="ChEBI" id="CHEBI:15377"/>
        <dbReference type="ChEBI" id="CHEBI:15378"/>
        <dbReference type="ChEBI" id="CHEBI:58003"/>
        <dbReference type="ChEBI" id="CHEBI:60377"/>
    </reaction>
    <physiologicalReaction direction="left-to-right" evidence="6">
        <dbReference type="Rhea" id="RHEA:72676"/>
    </physiologicalReaction>
</comment>
<gene>
    <name evidence="11" type="ORF">PAT3040_07091</name>
</gene>
<dbReference type="GO" id="GO:0005886">
    <property type="term" value="C:plasma membrane"/>
    <property type="evidence" value="ECO:0007669"/>
    <property type="project" value="UniProtKB-SubCell"/>
</dbReference>
<dbReference type="InterPro" id="IPR004797">
    <property type="entry name" value="Competence_ComEC/Rec2"/>
</dbReference>
<dbReference type="InterPro" id="IPR036866">
    <property type="entry name" value="RibonucZ/Hydroxyglut_hydro"/>
</dbReference>
<feature type="transmembrane region" description="Helical" evidence="9">
    <location>
        <begin position="189"/>
        <end position="209"/>
    </location>
</feature>
<keyword evidence="5 9" id="KW-0472">Membrane</keyword>
<comment type="catalytic activity">
    <reaction evidence="8">
        <text>3',5'-cyclic UMP + H2O = UMP + H(+)</text>
        <dbReference type="Rhea" id="RHEA:70575"/>
        <dbReference type="ChEBI" id="CHEBI:15377"/>
        <dbReference type="ChEBI" id="CHEBI:15378"/>
        <dbReference type="ChEBI" id="CHEBI:57865"/>
        <dbReference type="ChEBI" id="CHEBI:184387"/>
    </reaction>
    <physiologicalReaction direction="left-to-right" evidence="8">
        <dbReference type="Rhea" id="RHEA:70576"/>
    </physiologicalReaction>
</comment>
<reference evidence="11 12" key="1">
    <citation type="submission" date="2017-08" db="EMBL/GenBank/DDBJ databases">
        <title>Substantial Increase in Enzyme Production by Combined Drug-Resistance Mutations in Paenibacillus agaridevorans.</title>
        <authorList>
            <person name="Tanaka Y."/>
            <person name="Funane K."/>
            <person name="Hosaka T."/>
            <person name="Shiwa Y."/>
            <person name="Fujita N."/>
            <person name="Miyazaki T."/>
            <person name="Yoshikawa H."/>
            <person name="Murakami K."/>
            <person name="Kasahara K."/>
            <person name="Inaoka T."/>
            <person name="Hiraga Y."/>
            <person name="Ochi K."/>
        </authorList>
    </citation>
    <scope>NUCLEOTIDE SEQUENCE [LARGE SCALE GENOMIC DNA]</scope>
    <source>
        <strain evidence="11 12">T-3040</strain>
    </source>
</reference>
<keyword evidence="12" id="KW-1185">Reference proteome</keyword>
<evidence type="ECO:0000259" key="10">
    <source>
        <dbReference type="SMART" id="SM00849"/>
    </source>
</evidence>
<proteinExistence type="predicted"/>
<comment type="subcellular location">
    <subcellularLocation>
        <location evidence="1">Cell membrane</location>
        <topology evidence="1">Multi-pass membrane protein</topology>
    </subcellularLocation>
</comment>
<dbReference type="InterPro" id="IPR052159">
    <property type="entry name" value="Competence_DNA_uptake"/>
</dbReference>
<evidence type="ECO:0000313" key="11">
    <source>
        <dbReference type="EMBL" id="GBG12225.1"/>
    </source>
</evidence>
<comment type="function">
    <text evidence="7">Counteracts the endogenous Pycsar antiviral defense system. Phosphodiesterase that enables metal-dependent hydrolysis of host cyclic nucleotide Pycsar defense signals such as cCMP and cUMP.</text>
</comment>
<feature type="transmembrane region" description="Helical" evidence="9">
    <location>
        <begin position="77"/>
        <end position="94"/>
    </location>
</feature>
<dbReference type="CDD" id="cd07731">
    <property type="entry name" value="ComA-like_MBL-fold"/>
    <property type="match status" value="1"/>
</dbReference>
<evidence type="ECO:0000256" key="2">
    <source>
        <dbReference type="ARBA" id="ARBA00022475"/>
    </source>
</evidence>
<keyword evidence="4 9" id="KW-1133">Transmembrane helix</keyword>
<dbReference type="InterPro" id="IPR001279">
    <property type="entry name" value="Metallo-B-lactamas"/>
</dbReference>
<feature type="transmembrane region" description="Helical" evidence="9">
    <location>
        <begin position="20"/>
        <end position="42"/>
    </location>
</feature>